<dbReference type="RefSeq" id="WP_310029053.1">
    <property type="nucleotide sequence ID" value="NZ_JAVDRL010000002.1"/>
</dbReference>
<dbReference type="PROSITE" id="PS51257">
    <property type="entry name" value="PROKAR_LIPOPROTEIN"/>
    <property type="match status" value="1"/>
</dbReference>
<dbReference type="PROSITE" id="PS51184">
    <property type="entry name" value="JMJC"/>
    <property type="match status" value="1"/>
</dbReference>
<dbReference type="SUPFAM" id="SSF51197">
    <property type="entry name" value="Clavaminate synthase-like"/>
    <property type="match status" value="1"/>
</dbReference>
<dbReference type="Gene3D" id="2.60.120.10">
    <property type="entry name" value="Jelly Rolls"/>
    <property type="match status" value="1"/>
</dbReference>
<dbReference type="Proteomes" id="UP001262754">
    <property type="component" value="Unassembled WGS sequence"/>
</dbReference>
<evidence type="ECO:0000313" key="2">
    <source>
        <dbReference type="EMBL" id="MDR6529836.1"/>
    </source>
</evidence>
<dbReference type="InterPro" id="IPR041667">
    <property type="entry name" value="Cupin_8"/>
</dbReference>
<evidence type="ECO:0000259" key="1">
    <source>
        <dbReference type="PROSITE" id="PS51184"/>
    </source>
</evidence>
<keyword evidence="3" id="KW-1185">Reference proteome</keyword>
<sequence>MSRERPPEPRVVEIDATGGLDSATFGPGLALACRPVVLRKLGRDWPSTRAAGRSWRDLADYLLAFDVGHKGQAFIGAPAIAGRYDYGDGADGFNFDRETLTLRQTLDRIDQAAADPALASVYMGSLPTDDYLPGFDRDHHLAFLPPAARPRVWLGNASQVACHYDTYDNLACVVAGRRRFTLYPPDAIGDLYVGPIDHTMAGQPIGLAAGAQPGDPRFPRFAAARDRALVVALEPGDALYLPKLWWHQVEALDPRNLLVNYWWDGFAAGPDAPFATLMLAMIAIAERPPAERQAWRAFFDHYVFRPDGHPLAHLPPERHGILGPLAQGNYGRIRASVMRLLRGG</sequence>
<dbReference type="Pfam" id="PF13621">
    <property type="entry name" value="Cupin_8"/>
    <property type="match status" value="1"/>
</dbReference>
<reference evidence="2 3" key="1">
    <citation type="submission" date="2023-07" db="EMBL/GenBank/DDBJ databases">
        <title>Sorghum-associated microbial communities from plants grown in Nebraska, USA.</title>
        <authorList>
            <person name="Schachtman D."/>
        </authorList>
    </citation>
    <scope>NUCLEOTIDE SEQUENCE [LARGE SCALE GENOMIC DNA]</scope>
    <source>
        <strain evidence="2 3">DS2154</strain>
    </source>
</reference>
<dbReference type="EMBL" id="JAVDRL010000002">
    <property type="protein sequence ID" value="MDR6529836.1"/>
    <property type="molecule type" value="Genomic_DNA"/>
</dbReference>
<comment type="caution">
    <text evidence="2">The sequence shown here is derived from an EMBL/GenBank/DDBJ whole genome shotgun (WGS) entry which is preliminary data.</text>
</comment>
<protein>
    <recommendedName>
        <fullName evidence="1">JmjC domain-containing protein</fullName>
    </recommendedName>
</protein>
<dbReference type="SMART" id="SM00558">
    <property type="entry name" value="JmjC"/>
    <property type="match status" value="1"/>
</dbReference>
<name>A0ABU1MUK2_9CAUL</name>
<accession>A0ABU1MUK2</accession>
<dbReference type="PANTHER" id="PTHR12461">
    <property type="entry name" value="HYPOXIA-INDUCIBLE FACTOR 1 ALPHA INHIBITOR-RELATED"/>
    <property type="match status" value="1"/>
</dbReference>
<feature type="domain" description="JmjC" evidence="1">
    <location>
        <begin position="121"/>
        <end position="278"/>
    </location>
</feature>
<dbReference type="PANTHER" id="PTHR12461:SF105">
    <property type="entry name" value="HYPOXIA-INDUCIBLE FACTOR 1-ALPHA INHIBITOR"/>
    <property type="match status" value="1"/>
</dbReference>
<proteinExistence type="predicted"/>
<gene>
    <name evidence="2" type="ORF">J2800_000560</name>
</gene>
<dbReference type="InterPro" id="IPR003347">
    <property type="entry name" value="JmjC_dom"/>
</dbReference>
<evidence type="ECO:0000313" key="3">
    <source>
        <dbReference type="Proteomes" id="UP001262754"/>
    </source>
</evidence>
<organism evidence="2 3">
    <name type="scientific">Caulobacter rhizosphaerae</name>
    <dbReference type="NCBI Taxonomy" id="2010972"/>
    <lineage>
        <taxon>Bacteria</taxon>
        <taxon>Pseudomonadati</taxon>
        <taxon>Pseudomonadota</taxon>
        <taxon>Alphaproteobacteria</taxon>
        <taxon>Caulobacterales</taxon>
        <taxon>Caulobacteraceae</taxon>
        <taxon>Caulobacter</taxon>
    </lineage>
</organism>
<dbReference type="InterPro" id="IPR014710">
    <property type="entry name" value="RmlC-like_jellyroll"/>
</dbReference>